<name>A0AAV2FHG0_9ROSI</name>
<evidence type="ECO:0000259" key="2">
    <source>
        <dbReference type="Pfam" id="PF14244"/>
    </source>
</evidence>
<dbReference type="PANTHER" id="PTHR37610">
    <property type="entry name" value="CCHC-TYPE DOMAIN-CONTAINING PROTEIN"/>
    <property type="match status" value="1"/>
</dbReference>
<dbReference type="Pfam" id="PF14244">
    <property type="entry name" value="Retrotran_gag_3"/>
    <property type="match status" value="1"/>
</dbReference>
<dbReference type="Proteomes" id="UP001497516">
    <property type="component" value="Chromosome 6"/>
</dbReference>
<feature type="region of interest" description="Disordered" evidence="1">
    <location>
        <begin position="1"/>
        <end position="25"/>
    </location>
</feature>
<dbReference type="InterPro" id="IPR029472">
    <property type="entry name" value="Copia-like_N"/>
</dbReference>
<dbReference type="AlphaFoldDB" id="A0AAV2FHG0"/>
<keyword evidence="4" id="KW-1185">Reference proteome</keyword>
<feature type="compositionally biased region" description="Low complexity" evidence="1">
    <location>
        <begin position="14"/>
        <end position="24"/>
    </location>
</feature>
<evidence type="ECO:0000256" key="1">
    <source>
        <dbReference type="SAM" id="MobiDB-lite"/>
    </source>
</evidence>
<evidence type="ECO:0000313" key="3">
    <source>
        <dbReference type="EMBL" id="CAL1397133.1"/>
    </source>
</evidence>
<dbReference type="EMBL" id="OZ034819">
    <property type="protein sequence ID" value="CAL1397133.1"/>
    <property type="molecule type" value="Genomic_DNA"/>
</dbReference>
<evidence type="ECO:0000313" key="4">
    <source>
        <dbReference type="Proteomes" id="UP001497516"/>
    </source>
</evidence>
<feature type="domain" description="Retrotransposon Copia-like N-terminal" evidence="2">
    <location>
        <begin position="77"/>
        <end position="111"/>
    </location>
</feature>
<proteinExistence type="predicted"/>
<gene>
    <name evidence="3" type="ORF">LTRI10_LOCUS37458</name>
</gene>
<accession>A0AAV2FHG0</accession>
<dbReference type="PANTHER" id="PTHR37610:SF40">
    <property type="entry name" value="OS01G0909600 PROTEIN"/>
    <property type="match status" value="1"/>
</dbReference>
<reference evidence="3 4" key="1">
    <citation type="submission" date="2024-04" db="EMBL/GenBank/DDBJ databases">
        <authorList>
            <person name="Fracassetti M."/>
        </authorList>
    </citation>
    <scope>NUCLEOTIDE SEQUENCE [LARGE SCALE GENOMIC DNA]</scope>
</reference>
<sequence length="144" mass="15711">MASTPLQSSHGKEATTGSTTSGATMSGVRGFQFGTYTEQQQNEQQQQNTVRSEVITFGNPLYLNPNEALNQSIGTEVFDGTNYTMWSRSVIMGLKMKHKLGFIDGSIAMPPPNDAMFLLWDGCNTAVLKLTRIAVNYSCSCCLP</sequence>
<protein>
    <recommendedName>
        <fullName evidence="2">Retrotransposon Copia-like N-terminal domain-containing protein</fullName>
    </recommendedName>
</protein>
<organism evidence="3 4">
    <name type="scientific">Linum trigynum</name>
    <dbReference type="NCBI Taxonomy" id="586398"/>
    <lineage>
        <taxon>Eukaryota</taxon>
        <taxon>Viridiplantae</taxon>
        <taxon>Streptophyta</taxon>
        <taxon>Embryophyta</taxon>
        <taxon>Tracheophyta</taxon>
        <taxon>Spermatophyta</taxon>
        <taxon>Magnoliopsida</taxon>
        <taxon>eudicotyledons</taxon>
        <taxon>Gunneridae</taxon>
        <taxon>Pentapetalae</taxon>
        <taxon>rosids</taxon>
        <taxon>fabids</taxon>
        <taxon>Malpighiales</taxon>
        <taxon>Linaceae</taxon>
        <taxon>Linum</taxon>
    </lineage>
</organism>